<comment type="caution">
    <text evidence="2">The sequence shown here is derived from an EMBL/GenBank/DDBJ whole genome shotgun (WGS) entry which is preliminary data.</text>
</comment>
<dbReference type="EMBL" id="JAGSPK010000006">
    <property type="protein sequence ID" value="MBR7794174.1"/>
    <property type="molecule type" value="Genomic_DNA"/>
</dbReference>
<gene>
    <name evidence="2" type="ORF">KDM87_16385</name>
</gene>
<dbReference type="Gene3D" id="3.40.30.10">
    <property type="entry name" value="Glutaredoxin"/>
    <property type="match status" value="1"/>
</dbReference>
<dbReference type="SUPFAM" id="SSF52833">
    <property type="entry name" value="Thioredoxin-like"/>
    <property type="match status" value="1"/>
</dbReference>
<keyword evidence="1" id="KW-1133">Transmembrane helix</keyword>
<keyword evidence="3" id="KW-1185">Reference proteome</keyword>
<evidence type="ECO:0000313" key="2">
    <source>
        <dbReference type="EMBL" id="MBR7794174.1"/>
    </source>
</evidence>
<reference evidence="2 3" key="1">
    <citation type="submission" date="2021-04" db="EMBL/GenBank/DDBJ databases">
        <title>novel species isolated from subtropical streams in China.</title>
        <authorList>
            <person name="Lu H."/>
        </authorList>
    </citation>
    <scope>NUCLEOTIDE SEQUENCE [LARGE SCALE GENOMIC DNA]</scope>
    <source>
        <strain evidence="2 3">FT147W</strain>
    </source>
</reference>
<organism evidence="2 3">
    <name type="scientific">Undibacterium rivi</name>
    <dbReference type="NCBI Taxonomy" id="2828729"/>
    <lineage>
        <taxon>Bacteria</taxon>
        <taxon>Pseudomonadati</taxon>
        <taxon>Pseudomonadota</taxon>
        <taxon>Betaproteobacteria</taxon>
        <taxon>Burkholderiales</taxon>
        <taxon>Oxalobacteraceae</taxon>
        <taxon>Undibacterium</taxon>
    </lineage>
</organism>
<keyword evidence="1" id="KW-0812">Transmembrane</keyword>
<accession>A0ABS5H6W1</accession>
<feature type="transmembrane region" description="Helical" evidence="1">
    <location>
        <begin position="12"/>
        <end position="36"/>
    </location>
</feature>
<dbReference type="InterPro" id="IPR036249">
    <property type="entry name" value="Thioredoxin-like_sf"/>
</dbReference>
<evidence type="ECO:0000256" key="1">
    <source>
        <dbReference type="SAM" id="Phobius"/>
    </source>
</evidence>
<keyword evidence="1" id="KW-0472">Membrane</keyword>
<proteinExistence type="predicted"/>
<sequence length="204" mass="23285">MEKTQNQKIKGRWKLFIVLAVCAAPMIASYLAYYVIKPEGRTNYGTILDPRLYPMPELHARLLGTTDADKVDKQKGLMAYRGKWIMLTISSGSCDTGCQKKLYDLRQLRLAQGKEMDRIERVWAVIDEQPVDTLLLREYDGMHVLKGDADALRKWLPTEDGNQISDHIYMIDPLGNLMMRFPKNADPNKIKKDISKLLRASAIG</sequence>
<name>A0ABS5H6W1_9BURK</name>
<evidence type="ECO:0000313" key="3">
    <source>
        <dbReference type="Proteomes" id="UP000682982"/>
    </source>
</evidence>
<protein>
    <submittedName>
        <fullName evidence="2">Cytochrome C oxidase subunit I</fullName>
    </submittedName>
</protein>
<dbReference type="Proteomes" id="UP000682982">
    <property type="component" value="Unassembled WGS sequence"/>
</dbReference>